<dbReference type="EMBL" id="UAVS01000005">
    <property type="protein sequence ID" value="SQA93917.1"/>
    <property type="molecule type" value="Genomic_DNA"/>
</dbReference>
<organism evidence="1 2">
    <name type="scientific">Capnocytophaga ochracea</name>
    <dbReference type="NCBI Taxonomy" id="1018"/>
    <lineage>
        <taxon>Bacteria</taxon>
        <taxon>Pseudomonadati</taxon>
        <taxon>Bacteroidota</taxon>
        <taxon>Flavobacteriia</taxon>
        <taxon>Flavobacteriales</taxon>
        <taxon>Flavobacteriaceae</taxon>
        <taxon>Capnocytophaga</taxon>
    </lineage>
</organism>
<dbReference type="AlphaFoldDB" id="A0A2X2SU40"/>
<sequence>MKKNLNTTSTPYNSLFPLLGRGEQERKVKHHIAFAARPLSLGEGERG</sequence>
<dbReference type="Proteomes" id="UP000250169">
    <property type="component" value="Unassembled WGS sequence"/>
</dbReference>
<name>A0A2X2SU40_CAPOC</name>
<evidence type="ECO:0000313" key="1">
    <source>
        <dbReference type="EMBL" id="SQA93917.1"/>
    </source>
</evidence>
<protein>
    <submittedName>
        <fullName evidence="1">Uncharacterized protein</fullName>
    </submittedName>
</protein>
<gene>
    <name evidence="1" type="ORF">NCTC11545_01296</name>
</gene>
<accession>A0A2X2SU40</accession>
<reference evidence="1 2" key="1">
    <citation type="submission" date="2018-06" db="EMBL/GenBank/DDBJ databases">
        <authorList>
            <consortium name="Pathogen Informatics"/>
            <person name="Doyle S."/>
        </authorList>
    </citation>
    <scope>NUCLEOTIDE SEQUENCE [LARGE SCALE GENOMIC DNA]</scope>
    <source>
        <strain evidence="1 2">NCTC11545</strain>
    </source>
</reference>
<evidence type="ECO:0000313" key="2">
    <source>
        <dbReference type="Proteomes" id="UP000250169"/>
    </source>
</evidence>
<proteinExistence type="predicted"/>